<protein>
    <submittedName>
        <fullName evidence="3">Uncharacterized protein</fullName>
    </submittedName>
</protein>
<gene>
    <name evidence="3" type="ORF">V6N11_067726</name>
</gene>
<name>A0ABR2SS88_9ROSI</name>
<keyword evidence="2" id="KW-0472">Membrane</keyword>
<evidence type="ECO:0000256" key="1">
    <source>
        <dbReference type="SAM" id="MobiDB-lite"/>
    </source>
</evidence>
<evidence type="ECO:0000313" key="4">
    <source>
        <dbReference type="Proteomes" id="UP001396334"/>
    </source>
</evidence>
<keyword evidence="4" id="KW-1185">Reference proteome</keyword>
<evidence type="ECO:0000313" key="3">
    <source>
        <dbReference type="EMBL" id="KAK9027905.1"/>
    </source>
</evidence>
<accession>A0ABR2SS88</accession>
<evidence type="ECO:0000256" key="2">
    <source>
        <dbReference type="SAM" id="Phobius"/>
    </source>
</evidence>
<keyword evidence="2" id="KW-1133">Transmembrane helix</keyword>
<organism evidence="3 4">
    <name type="scientific">Hibiscus sabdariffa</name>
    <name type="common">roselle</name>
    <dbReference type="NCBI Taxonomy" id="183260"/>
    <lineage>
        <taxon>Eukaryota</taxon>
        <taxon>Viridiplantae</taxon>
        <taxon>Streptophyta</taxon>
        <taxon>Embryophyta</taxon>
        <taxon>Tracheophyta</taxon>
        <taxon>Spermatophyta</taxon>
        <taxon>Magnoliopsida</taxon>
        <taxon>eudicotyledons</taxon>
        <taxon>Gunneridae</taxon>
        <taxon>Pentapetalae</taxon>
        <taxon>rosids</taxon>
        <taxon>malvids</taxon>
        <taxon>Malvales</taxon>
        <taxon>Malvaceae</taxon>
        <taxon>Malvoideae</taxon>
        <taxon>Hibiscus</taxon>
    </lineage>
</organism>
<sequence>MNRESSIPNRVAIIVDGKVFQIKVSTTVFEEEQLFIDDVFPAINGLVVVTLSNMSLSMTVVVIRMLFLMVGPSKILLRLPSTIKGVALGKAFQQATWTLESIMRLQEVHVGLLDEVTGRTLGSRDCSGENKSFGLNMRASLDKFNWWVAQSKRKSKAKRIPMSTSYSKKRCVVLDSSGEREPMALSQEQRMGFSVGGTPLRKPTKP</sequence>
<keyword evidence="2" id="KW-0812">Transmembrane</keyword>
<reference evidence="3 4" key="1">
    <citation type="journal article" date="2024" name="G3 (Bethesda)">
        <title>Genome assembly of Hibiscus sabdariffa L. provides insights into metabolisms of medicinal natural products.</title>
        <authorList>
            <person name="Kim T."/>
        </authorList>
    </citation>
    <scope>NUCLEOTIDE SEQUENCE [LARGE SCALE GENOMIC DNA]</scope>
    <source>
        <strain evidence="3">TK-2024</strain>
        <tissue evidence="3">Old leaves</tissue>
    </source>
</reference>
<feature type="transmembrane region" description="Helical" evidence="2">
    <location>
        <begin position="42"/>
        <end position="67"/>
    </location>
</feature>
<dbReference type="EMBL" id="JBBPBN010000012">
    <property type="protein sequence ID" value="KAK9027905.1"/>
    <property type="molecule type" value="Genomic_DNA"/>
</dbReference>
<proteinExistence type="predicted"/>
<comment type="caution">
    <text evidence="3">The sequence shown here is derived from an EMBL/GenBank/DDBJ whole genome shotgun (WGS) entry which is preliminary data.</text>
</comment>
<feature type="region of interest" description="Disordered" evidence="1">
    <location>
        <begin position="183"/>
        <end position="206"/>
    </location>
</feature>
<dbReference type="Proteomes" id="UP001396334">
    <property type="component" value="Unassembled WGS sequence"/>
</dbReference>